<feature type="region of interest" description="Disordered" evidence="1">
    <location>
        <begin position="146"/>
        <end position="169"/>
    </location>
</feature>
<evidence type="ECO:0000313" key="4">
    <source>
        <dbReference type="Proteomes" id="UP000001202"/>
    </source>
</evidence>
<dbReference type="EMBL" id="CP000805">
    <property type="protein sequence ID" value="ACD71147.1"/>
    <property type="molecule type" value="Genomic_DNA"/>
</dbReference>
<dbReference type="KEGG" id="tpp:TPASS_0729"/>
<dbReference type="AlphaFoldDB" id="A0A0H3BL46"/>
<dbReference type="InterPro" id="IPR038610">
    <property type="entry name" value="FliK-like_C_sf"/>
</dbReference>
<accession>A0A0H3BL46</accession>
<evidence type="ECO:0000259" key="2">
    <source>
        <dbReference type="Pfam" id="PF02120"/>
    </source>
</evidence>
<dbReference type="InterPro" id="IPR021136">
    <property type="entry name" value="Flagellar_hook_control-like_C"/>
</dbReference>
<dbReference type="PATRIC" id="fig|243276.5.peg.774"/>
<dbReference type="GeneID" id="93876497"/>
<feature type="domain" description="Flagellar hook-length control protein-like C-terminal" evidence="2">
    <location>
        <begin position="426"/>
        <end position="494"/>
    </location>
</feature>
<sequence length="547" mass="56463">MELRGLLARAIGIGVAESAPAAQETISVGTSCAAAPCSFAQSLHDHMRGAAPQRVSLSPASAAVHERVREEADEQQTGSGTQQDVFTEESLSDVFLVAYETGLRAAQEAASGVRPFDYVRAAQEASGGASWPSAPEFLVVERQATSVTPRSVVPEQPSSGERGRAARPAGLSRAYAQRVPETAPHVQDLCGQESGEHLRESAGARGLRGGSLPSGAAPALLREQGSEATYAASSESEVFDVIFDAEVRQRLVAAAIRGEPVLQSGGAGSSFGGKAGASHASAAAGVSAGAAFQGATAYGQIRHGDSPQELGSFSDARFTVLDARRHSRGAGSGVSSHAGAVLPAAQAQLSAADVDAGAEEHGTESLREGERAGVERAFEGVAHAREETAQSQGIRGFATTQAALSAHIRAHSAELAQSGRVVLRDHGRGYIDIALKPEHLGAVSIRLALSENKRVVGTIHVASQEAFEAFQENLGDLARAFEANGFDAAQFDVQWFGAGAHAEDGHLASQTAAYAAAQRLGGAGVEPVVQEVHWHAQGAALTIDVFA</sequence>
<dbReference type="Proteomes" id="UP000001202">
    <property type="component" value="Chromosome"/>
</dbReference>
<gene>
    <name evidence="3" type="primary">tap1</name>
    <name evidence="3" type="ordered locus">TPASS_0729</name>
</gene>
<name>A0A0H3BL46_TREPS</name>
<dbReference type="CDD" id="cd17470">
    <property type="entry name" value="T3SS_Flik_C"/>
    <property type="match status" value="1"/>
</dbReference>
<dbReference type="Pfam" id="PF02120">
    <property type="entry name" value="Flg_hook"/>
    <property type="match status" value="1"/>
</dbReference>
<evidence type="ECO:0000313" key="3">
    <source>
        <dbReference type="EMBL" id="ACD71147.1"/>
    </source>
</evidence>
<organism evidence="3 4">
    <name type="scientific">Treponema pallidum subsp. pallidum (strain SS14)</name>
    <dbReference type="NCBI Taxonomy" id="455434"/>
    <lineage>
        <taxon>Bacteria</taxon>
        <taxon>Pseudomonadati</taxon>
        <taxon>Spirochaetota</taxon>
        <taxon>Spirochaetia</taxon>
        <taxon>Spirochaetales</taxon>
        <taxon>Treponemataceae</taxon>
        <taxon>Treponema</taxon>
    </lineage>
</organism>
<dbReference type="RefSeq" id="WP_010882174.1">
    <property type="nucleotide sequence ID" value="NC_010741.1"/>
</dbReference>
<evidence type="ECO:0000256" key="1">
    <source>
        <dbReference type="SAM" id="MobiDB-lite"/>
    </source>
</evidence>
<protein>
    <submittedName>
        <fullName evidence="3">Treponemal aqueous protein</fullName>
    </submittedName>
</protein>
<proteinExistence type="predicted"/>
<reference evidence="3 4" key="1">
    <citation type="journal article" date="2008" name="BMC Microbiol.">
        <title>Complete genome sequence of Treponema pallidum ssp. pallidum strain SS14 determined with oligonucleotide arrays.</title>
        <authorList>
            <person name="Matejkova P."/>
            <person name="Strouhal M."/>
            <person name="Smajs D."/>
            <person name="Norris S.J."/>
            <person name="Palzkill T."/>
            <person name="Petrosino J.F."/>
            <person name="Sodergren E."/>
            <person name="Norton J.E."/>
            <person name="Singh J."/>
            <person name="Richmond T.A."/>
            <person name="Molla M.N."/>
            <person name="Albert T.J."/>
            <person name="Weinstock G.M."/>
        </authorList>
    </citation>
    <scope>NUCLEOTIDE SEQUENCE [LARGE SCALE GENOMIC DNA]</scope>
    <source>
        <strain evidence="3 4">SS14</strain>
    </source>
</reference>
<dbReference type="Gene3D" id="3.30.750.140">
    <property type="match status" value="1"/>
</dbReference>